<protein>
    <submittedName>
        <fullName evidence="1">(northern house mosquito) hypothetical protein</fullName>
    </submittedName>
</protein>
<name>A0A8D8FNI6_CULPI</name>
<dbReference type="AlphaFoldDB" id="A0A8D8FNI6"/>
<organism evidence="1">
    <name type="scientific">Culex pipiens</name>
    <name type="common">House mosquito</name>
    <dbReference type="NCBI Taxonomy" id="7175"/>
    <lineage>
        <taxon>Eukaryota</taxon>
        <taxon>Metazoa</taxon>
        <taxon>Ecdysozoa</taxon>
        <taxon>Arthropoda</taxon>
        <taxon>Hexapoda</taxon>
        <taxon>Insecta</taxon>
        <taxon>Pterygota</taxon>
        <taxon>Neoptera</taxon>
        <taxon>Endopterygota</taxon>
        <taxon>Diptera</taxon>
        <taxon>Nematocera</taxon>
        <taxon>Culicoidea</taxon>
        <taxon>Culicidae</taxon>
        <taxon>Culicinae</taxon>
        <taxon>Culicini</taxon>
        <taxon>Culex</taxon>
        <taxon>Culex</taxon>
    </lineage>
</organism>
<dbReference type="EMBL" id="HBUE01078896">
    <property type="protein sequence ID" value="CAG6476607.1"/>
    <property type="molecule type" value="Transcribed_RNA"/>
</dbReference>
<evidence type="ECO:0000313" key="1">
    <source>
        <dbReference type="EMBL" id="CAG6476609.1"/>
    </source>
</evidence>
<dbReference type="EMBL" id="HBUE01078897">
    <property type="protein sequence ID" value="CAG6476609.1"/>
    <property type="molecule type" value="Transcribed_RNA"/>
</dbReference>
<reference evidence="1" key="1">
    <citation type="submission" date="2021-05" db="EMBL/GenBank/DDBJ databases">
        <authorList>
            <person name="Alioto T."/>
            <person name="Alioto T."/>
            <person name="Gomez Garrido J."/>
        </authorList>
    </citation>
    <scope>NUCLEOTIDE SEQUENCE</scope>
</reference>
<proteinExistence type="predicted"/>
<sequence length="106" mass="12307">MFRRRSHNKHTATKYNKATLQYNSENNSLESYHQQINTATNIADNTTFNHIDDNCPIRHKINHEFVRLLPEPVWPSKHDTVDLQTVQNDFCFPCSHPVVVFVNGGT</sequence>
<accession>A0A8D8FNI6</accession>